<keyword evidence="1" id="KW-1133">Transmembrane helix</keyword>
<name>A0A8S8X8Q8_9PROT</name>
<evidence type="ECO:0000313" key="3">
    <source>
        <dbReference type="Proteomes" id="UP000681075"/>
    </source>
</evidence>
<reference evidence="2" key="1">
    <citation type="submission" date="2021-02" db="EMBL/GenBank/DDBJ databases">
        <title>Genome sequence of Rhodospirillales sp. strain TMPK1 isolated from soil.</title>
        <authorList>
            <person name="Nakai R."/>
            <person name="Kusada H."/>
            <person name="Tamaki H."/>
        </authorList>
    </citation>
    <scope>NUCLEOTIDE SEQUENCE</scope>
    <source>
        <strain evidence="2">TMPK1</strain>
    </source>
</reference>
<dbReference type="Pfam" id="PF03929">
    <property type="entry name" value="PepSY_TM"/>
    <property type="match status" value="1"/>
</dbReference>
<dbReference type="InterPro" id="IPR005625">
    <property type="entry name" value="PepSY-ass_TM"/>
</dbReference>
<keyword evidence="1" id="KW-0812">Transmembrane</keyword>
<dbReference type="AlphaFoldDB" id="A0A8S8X8Q8"/>
<dbReference type="RefSeq" id="WP_420241211.1">
    <property type="nucleotide sequence ID" value="NZ_BOPV01000001.1"/>
</dbReference>
<keyword evidence="3" id="KW-1185">Reference proteome</keyword>
<sequence length="367" mass="39399">MLSPRTRRFLVKFHRWTGLLIGLWIVMQSLTGLAIVWREDLDRLLMPSLLRGSGGPVVIDVQTALDAVRAVAPDTRVSRIELPAYKDGVYRAWLGSSGGSLNARIATVDPSNGNVLGVLPLAAIPGELLFRLHYALLAGDDGRFVVGLLGTTYLLFLLITGPLLWWPGRAGLQAGFKMKLDAGRGRALLDLHRVIGVVACVVLIPLVTTGALTALKPQLQAGLALRNLKIPAVPVQPGAKLLRADTFVATALADGGVARDVRFAGKDGQSVTVVVGNQHGEATGRVYFNGYDGAVIARYGRADVPPAVDVPETILWIHKGDALGTFGRLLIWLTATVPLLLAVTGVWMWLRRTRARRRSAAARAATT</sequence>
<dbReference type="EMBL" id="BOPV01000001">
    <property type="protein sequence ID" value="GIL38241.1"/>
    <property type="molecule type" value="Genomic_DNA"/>
</dbReference>
<evidence type="ECO:0000313" key="2">
    <source>
        <dbReference type="EMBL" id="GIL38241.1"/>
    </source>
</evidence>
<evidence type="ECO:0008006" key="4">
    <source>
        <dbReference type="Google" id="ProtNLM"/>
    </source>
</evidence>
<comment type="caution">
    <text evidence="2">The sequence shown here is derived from an EMBL/GenBank/DDBJ whole genome shotgun (WGS) entry which is preliminary data.</text>
</comment>
<proteinExistence type="predicted"/>
<feature type="transmembrane region" description="Helical" evidence="1">
    <location>
        <begin position="329"/>
        <end position="350"/>
    </location>
</feature>
<evidence type="ECO:0000256" key="1">
    <source>
        <dbReference type="SAM" id="Phobius"/>
    </source>
</evidence>
<gene>
    <name evidence="2" type="ORF">TMPK1_04780</name>
</gene>
<organism evidence="2 3">
    <name type="scientific">Roseiterribacter gracilis</name>
    <dbReference type="NCBI Taxonomy" id="2812848"/>
    <lineage>
        <taxon>Bacteria</taxon>
        <taxon>Pseudomonadati</taxon>
        <taxon>Pseudomonadota</taxon>
        <taxon>Alphaproteobacteria</taxon>
        <taxon>Rhodospirillales</taxon>
        <taxon>Roseiterribacteraceae</taxon>
        <taxon>Roseiterribacter</taxon>
    </lineage>
</organism>
<keyword evidence="1" id="KW-0472">Membrane</keyword>
<protein>
    <recommendedName>
        <fullName evidence="4">PepSY domain-containing protein</fullName>
    </recommendedName>
</protein>
<dbReference type="PANTHER" id="PTHR34219">
    <property type="entry name" value="IRON-REGULATED INNER MEMBRANE PROTEIN-RELATED"/>
    <property type="match status" value="1"/>
</dbReference>
<feature type="transmembrane region" description="Helical" evidence="1">
    <location>
        <begin position="144"/>
        <end position="166"/>
    </location>
</feature>
<feature type="transmembrane region" description="Helical" evidence="1">
    <location>
        <begin position="16"/>
        <end position="37"/>
    </location>
</feature>
<dbReference type="Proteomes" id="UP000681075">
    <property type="component" value="Unassembled WGS sequence"/>
</dbReference>
<feature type="transmembrane region" description="Helical" evidence="1">
    <location>
        <begin position="187"/>
        <end position="207"/>
    </location>
</feature>
<accession>A0A8S8X8Q8</accession>